<dbReference type="Pfam" id="PF04551">
    <property type="entry name" value="GcpE"/>
    <property type="match status" value="1"/>
</dbReference>
<dbReference type="PANTHER" id="PTHR30454">
    <property type="entry name" value="4-HYDROXY-3-METHYLBUT-2-EN-1-YL DIPHOSPHATE SYNTHASE"/>
    <property type="match status" value="1"/>
</dbReference>
<keyword evidence="6 7" id="KW-0414">Isoprene biosynthesis</keyword>
<evidence type="ECO:0000313" key="10">
    <source>
        <dbReference type="EMBL" id="SCL30391.1"/>
    </source>
</evidence>
<feature type="binding site" evidence="7">
    <location>
        <position position="284"/>
    </location>
    <ligand>
        <name>[4Fe-4S] cluster</name>
        <dbReference type="ChEBI" id="CHEBI:49883"/>
    </ligand>
</feature>
<feature type="binding site" evidence="7">
    <location>
        <position position="316"/>
    </location>
    <ligand>
        <name>[4Fe-4S] cluster</name>
        <dbReference type="ChEBI" id="CHEBI:49883"/>
    </ligand>
</feature>
<comment type="pathway">
    <text evidence="7">Isoprenoid biosynthesis; isopentenyl diphosphate biosynthesis via DXP pathway; isopentenyl diphosphate from 1-deoxy-D-xylulose 5-phosphate: step 5/6.</text>
</comment>
<dbReference type="PIRSF" id="PIRSF004640">
    <property type="entry name" value="IspG"/>
    <property type="match status" value="1"/>
</dbReference>
<evidence type="ECO:0000313" key="11">
    <source>
        <dbReference type="Proteomes" id="UP000199699"/>
    </source>
</evidence>
<dbReference type="InterPro" id="IPR004588">
    <property type="entry name" value="IspG_bac-typ"/>
</dbReference>
<evidence type="ECO:0000259" key="9">
    <source>
        <dbReference type="Pfam" id="PF26540"/>
    </source>
</evidence>
<dbReference type="STRING" id="145857.GA0070616_4066"/>
<keyword evidence="3 7" id="KW-0560">Oxidoreductase</keyword>
<dbReference type="SUPFAM" id="SSF51717">
    <property type="entry name" value="Dihydropteroate synthetase-like"/>
    <property type="match status" value="1"/>
</dbReference>
<reference evidence="10 11" key="1">
    <citation type="submission" date="2016-06" db="EMBL/GenBank/DDBJ databases">
        <authorList>
            <person name="Kjaerup R.B."/>
            <person name="Dalgaard T.S."/>
            <person name="Juul-Madsen H.R."/>
        </authorList>
    </citation>
    <scope>NUCLEOTIDE SEQUENCE [LARGE SCALE GENOMIC DNA]</scope>
    <source>
        <strain evidence="10 11">DSM 43818</strain>
    </source>
</reference>
<feature type="binding site" evidence="7">
    <location>
        <position position="323"/>
    </location>
    <ligand>
        <name>[4Fe-4S] cluster</name>
        <dbReference type="ChEBI" id="CHEBI:49883"/>
    </ligand>
</feature>
<comment type="function">
    <text evidence="7">Converts 2C-methyl-D-erythritol 2,4-cyclodiphosphate (ME-2,4cPP) into 1-hydroxy-2-methyl-2-(E)-butenyl 4-diphosphate.</text>
</comment>
<dbReference type="PANTHER" id="PTHR30454:SF0">
    <property type="entry name" value="4-HYDROXY-3-METHYLBUT-2-EN-1-YL DIPHOSPHATE SYNTHASE (FERREDOXIN), CHLOROPLASTIC"/>
    <property type="match status" value="1"/>
</dbReference>
<protein>
    <recommendedName>
        <fullName evidence="7">4-hydroxy-3-methylbut-2-en-1-yl diphosphate synthase (flavodoxin)</fullName>
        <ecNumber evidence="7">1.17.7.3</ecNumber>
    </recommendedName>
    <alternativeName>
        <fullName evidence="7">1-hydroxy-2-methyl-2-(E)-butenyl 4-diphosphate synthase</fullName>
    </alternativeName>
</protein>
<keyword evidence="11" id="KW-1185">Reference proteome</keyword>
<dbReference type="InterPro" id="IPR016425">
    <property type="entry name" value="IspG_bac"/>
</dbReference>
<dbReference type="EC" id="1.17.7.3" evidence="7"/>
<comment type="catalytic activity">
    <reaction evidence="7">
        <text>(2E)-4-hydroxy-3-methylbut-2-enyl diphosphate + oxidized [flavodoxin] + H2O + 2 H(+) = 2-C-methyl-D-erythritol 2,4-cyclic diphosphate + reduced [flavodoxin]</text>
        <dbReference type="Rhea" id="RHEA:43604"/>
        <dbReference type="Rhea" id="RHEA-COMP:10622"/>
        <dbReference type="Rhea" id="RHEA-COMP:10623"/>
        <dbReference type="ChEBI" id="CHEBI:15377"/>
        <dbReference type="ChEBI" id="CHEBI:15378"/>
        <dbReference type="ChEBI" id="CHEBI:57618"/>
        <dbReference type="ChEBI" id="CHEBI:58210"/>
        <dbReference type="ChEBI" id="CHEBI:58483"/>
        <dbReference type="ChEBI" id="CHEBI:128753"/>
        <dbReference type="EC" id="1.17.7.3"/>
    </reaction>
</comment>
<evidence type="ECO:0000256" key="5">
    <source>
        <dbReference type="ARBA" id="ARBA00023014"/>
    </source>
</evidence>
<feature type="binding site" evidence="7">
    <location>
        <position position="281"/>
    </location>
    <ligand>
        <name>[4Fe-4S] cluster</name>
        <dbReference type="ChEBI" id="CHEBI:49883"/>
    </ligand>
</feature>
<gene>
    <name evidence="7" type="primary">ispG</name>
    <name evidence="10" type="ORF">GA0070616_4066</name>
</gene>
<dbReference type="SUPFAM" id="SSF56014">
    <property type="entry name" value="Nitrite and sulphite reductase 4Fe-4S domain-like"/>
    <property type="match status" value="1"/>
</dbReference>
<dbReference type="NCBIfam" id="NF001540">
    <property type="entry name" value="PRK00366.1"/>
    <property type="match status" value="1"/>
</dbReference>
<name>A0A1C6SLJ8_9ACTN</name>
<dbReference type="OrthoDB" id="9803214at2"/>
<dbReference type="Proteomes" id="UP000199699">
    <property type="component" value="Unassembled WGS sequence"/>
</dbReference>
<evidence type="ECO:0000256" key="3">
    <source>
        <dbReference type="ARBA" id="ARBA00023002"/>
    </source>
</evidence>
<evidence type="ECO:0000256" key="6">
    <source>
        <dbReference type="ARBA" id="ARBA00023229"/>
    </source>
</evidence>
<evidence type="ECO:0000256" key="7">
    <source>
        <dbReference type="HAMAP-Rule" id="MF_00159"/>
    </source>
</evidence>
<evidence type="ECO:0000259" key="8">
    <source>
        <dbReference type="Pfam" id="PF04551"/>
    </source>
</evidence>
<dbReference type="HAMAP" id="MF_00159">
    <property type="entry name" value="IspG"/>
    <property type="match status" value="1"/>
</dbReference>
<keyword evidence="2 7" id="KW-0479">Metal-binding</keyword>
<proteinExistence type="inferred from homology"/>
<dbReference type="RefSeq" id="WP_091085200.1">
    <property type="nucleotide sequence ID" value="NZ_FMHT01000003.1"/>
</dbReference>
<keyword evidence="4 7" id="KW-0408">Iron</keyword>
<dbReference type="UniPathway" id="UPA00056">
    <property type="reaction ID" value="UER00096"/>
</dbReference>
<evidence type="ECO:0000256" key="2">
    <source>
        <dbReference type="ARBA" id="ARBA00022723"/>
    </source>
</evidence>
<dbReference type="InterPro" id="IPR058578">
    <property type="entry name" value="IspG_TIM"/>
</dbReference>
<organism evidence="10 11">
    <name type="scientific">Micromonospora nigra</name>
    <dbReference type="NCBI Taxonomy" id="145857"/>
    <lineage>
        <taxon>Bacteria</taxon>
        <taxon>Bacillati</taxon>
        <taxon>Actinomycetota</taxon>
        <taxon>Actinomycetes</taxon>
        <taxon>Micromonosporales</taxon>
        <taxon>Micromonosporaceae</taxon>
        <taxon>Micromonospora</taxon>
    </lineage>
</organism>
<dbReference type="AlphaFoldDB" id="A0A1C6SLJ8"/>
<dbReference type="GO" id="GO:0005506">
    <property type="term" value="F:iron ion binding"/>
    <property type="evidence" value="ECO:0007669"/>
    <property type="project" value="InterPro"/>
</dbReference>
<sequence>MTAVSLGIPAMPPPPLAPRRASRQIMVGPVAVGGGAPVSVQSMTTTLTSDVNATLQQIAELTASGCQIVRVAVPSQDDVEALPAIARKSQIPVIADIHFQPKYVFAAIDAGCAAVRVNPGNIRQFDDKVKEIAKAAGDAGVPIRIGVNAGSLDKRLLAKYGRATAEALVESALWECSLFEEHGFRDIKISVKHNDPVVMIRAYRLLAEKCDYPLHLGVTEAGPAFQGTIKSAVAFGALLAEGIGDTIRVSLSAPPVEEIKVGNQILESLGLRERGLEIVSCPSCGRAQVDVYKLAEEVTAGLEGLPVPLRVAVMGCVVNGPGEAREADLGVASGNGKGQIFVKGKVVKTVPEAQIVETLIEEALRIADEMGAEIPEDLRDMLPGATVTVH</sequence>
<dbReference type="NCBIfam" id="TIGR00612">
    <property type="entry name" value="ispG_gcpE"/>
    <property type="match status" value="1"/>
</dbReference>
<dbReference type="GO" id="GO:0046429">
    <property type="term" value="F:4-hydroxy-3-methylbut-2-en-1-yl diphosphate synthase activity (ferredoxin)"/>
    <property type="evidence" value="ECO:0007669"/>
    <property type="project" value="UniProtKB-UniRule"/>
</dbReference>
<comment type="cofactor">
    <cofactor evidence="7">
        <name>[4Fe-4S] cluster</name>
        <dbReference type="ChEBI" id="CHEBI:49883"/>
    </cofactor>
    <text evidence="7">Binds 1 [4Fe-4S] cluster.</text>
</comment>
<feature type="domain" description="IspG TIM-barrel" evidence="8">
    <location>
        <begin position="22"/>
        <end position="262"/>
    </location>
</feature>
<feature type="domain" description="IspG C-terminal" evidence="9">
    <location>
        <begin position="277"/>
        <end position="362"/>
    </location>
</feature>
<dbReference type="Gene3D" id="3.30.413.10">
    <property type="entry name" value="Sulfite Reductase Hemoprotein, domain 1"/>
    <property type="match status" value="1"/>
</dbReference>
<dbReference type="InterPro" id="IPR058579">
    <property type="entry name" value="IspG_C"/>
</dbReference>
<keyword evidence="5 7" id="KW-0411">Iron-sulfur</keyword>
<dbReference type="Pfam" id="PF26540">
    <property type="entry name" value="GcpE_C"/>
    <property type="match status" value="1"/>
</dbReference>
<dbReference type="FunFam" id="3.20.20.20:FF:000003">
    <property type="entry name" value="4-hydroxy-3-methylbut-2-en-1-yl diphosphate synthase (flavodoxin)"/>
    <property type="match status" value="1"/>
</dbReference>
<keyword evidence="1 7" id="KW-0004">4Fe-4S</keyword>
<dbReference type="Gene3D" id="3.20.20.20">
    <property type="entry name" value="Dihydropteroate synthase-like"/>
    <property type="match status" value="1"/>
</dbReference>
<dbReference type="InterPro" id="IPR045854">
    <property type="entry name" value="NO2/SO3_Rdtase_4Fe4S_sf"/>
</dbReference>
<accession>A0A1C6SLJ8</accession>
<dbReference type="EMBL" id="FMHT01000003">
    <property type="protein sequence ID" value="SCL30391.1"/>
    <property type="molecule type" value="Genomic_DNA"/>
</dbReference>
<evidence type="ECO:0000256" key="1">
    <source>
        <dbReference type="ARBA" id="ARBA00022485"/>
    </source>
</evidence>
<evidence type="ECO:0000256" key="4">
    <source>
        <dbReference type="ARBA" id="ARBA00023004"/>
    </source>
</evidence>
<dbReference type="GO" id="GO:0141197">
    <property type="term" value="F:4-hydroxy-3-methylbut-2-enyl-diphosphate synthase activity (flavodoxin)"/>
    <property type="evidence" value="ECO:0007669"/>
    <property type="project" value="UniProtKB-EC"/>
</dbReference>
<dbReference type="GO" id="GO:0019288">
    <property type="term" value="P:isopentenyl diphosphate biosynthetic process, methylerythritol 4-phosphate pathway"/>
    <property type="evidence" value="ECO:0007669"/>
    <property type="project" value="UniProtKB-UniRule"/>
</dbReference>
<dbReference type="InterPro" id="IPR011005">
    <property type="entry name" value="Dihydropteroate_synth-like_sf"/>
</dbReference>
<comment type="similarity">
    <text evidence="7">Belongs to the IspG family.</text>
</comment>
<dbReference type="GO" id="GO:0051539">
    <property type="term" value="F:4 iron, 4 sulfur cluster binding"/>
    <property type="evidence" value="ECO:0007669"/>
    <property type="project" value="UniProtKB-UniRule"/>
</dbReference>
<dbReference type="GO" id="GO:0016114">
    <property type="term" value="P:terpenoid biosynthetic process"/>
    <property type="evidence" value="ECO:0007669"/>
    <property type="project" value="InterPro"/>
</dbReference>